<dbReference type="EMBL" id="PUIQ01000079">
    <property type="protein sequence ID" value="PQP09159.1"/>
    <property type="molecule type" value="Genomic_DNA"/>
</dbReference>
<protein>
    <recommendedName>
        <fullName evidence="4">DUF4148 domain-containing protein</fullName>
    </recommendedName>
</protein>
<reference evidence="2 3" key="1">
    <citation type="submission" date="2018-02" db="EMBL/GenBank/DDBJ databases">
        <title>Draft genome sequencing of Burkholderia cepacia Y14-15.</title>
        <authorList>
            <person name="Zheng B.-X."/>
        </authorList>
    </citation>
    <scope>NUCLEOTIDE SEQUENCE [LARGE SCALE GENOMIC DNA]</scope>
    <source>
        <strain evidence="2 3">Y14-15</strain>
    </source>
</reference>
<dbReference type="Proteomes" id="UP000238206">
    <property type="component" value="Unassembled WGS sequence"/>
</dbReference>
<evidence type="ECO:0000313" key="2">
    <source>
        <dbReference type="EMBL" id="PQP09159.1"/>
    </source>
</evidence>
<name>A0A2S8I377_BURCE</name>
<dbReference type="AlphaFoldDB" id="A0A2S8I377"/>
<feature type="signal peptide" evidence="1">
    <location>
        <begin position="1"/>
        <end position="27"/>
    </location>
</feature>
<evidence type="ECO:0008006" key="4">
    <source>
        <dbReference type="Google" id="ProtNLM"/>
    </source>
</evidence>
<evidence type="ECO:0000313" key="3">
    <source>
        <dbReference type="Proteomes" id="UP000238206"/>
    </source>
</evidence>
<feature type="chain" id="PRO_5015752461" description="DUF4148 domain-containing protein" evidence="1">
    <location>
        <begin position="28"/>
        <end position="167"/>
    </location>
</feature>
<evidence type="ECO:0000256" key="1">
    <source>
        <dbReference type="SAM" id="SignalP"/>
    </source>
</evidence>
<organism evidence="2 3">
    <name type="scientific">Burkholderia cepacia</name>
    <name type="common">Pseudomonas cepacia</name>
    <dbReference type="NCBI Taxonomy" id="292"/>
    <lineage>
        <taxon>Bacteria</taxon>
        <taxon>Pseudomonadati</taxon>
        <taxon>Pseudomonadota</taxon>
        <taxon>Betaproteobacteria</taxon>
        <taxon>Burkholderiales</taxon>
        <taxon>Burkholderiaceae</taxon>
        <taxon>Burkholderia</taxon>
        <taxon>Burkholderia cepacia complex</taxon>
    </lineage>
</organism>
<proteinExistence type="predicted"/>
<gene>
    <name evidence="2" type="ORF">C5615_35315</name>
</gene>
<accession>A0A2S8I377</accession>
<sequence length="167" mass="17935">MEKRMNRLVASALLLATSLLTSIGAFAIESDARPAPLMGVPVMTGLTRARLPDQRANPPTALDAYRSALKTLSPFAYEALLAVEARRGARYIDSEIPAVSRTPEFQAELNRAQQRFCENPQNASSLACHGGPLTAKNAVSTRTQDSDVLATARKTLSGNEEVIAPNN</sequence>
<keyword evidence="1" id="KW-0732">Signal</keyword>
<comment type="caution">
    <text evidence="2">The sequence shown here is derived from an EMBL/GenBank/DDBJ whole genome shotgun (WGS) entry which is preliminary data.</text>
</comment>